<comment type="similarity">
    <text evidence="1">Belongs to the UPF0161 family.</text>
</comment>
<evidence type="ECO:0000313" key="3">
    <source>
        <dbReference type="Proteomes" id="UP000244338"/>
    </source>
</evidence>
<evidence type="ECO:0000256" key="1">
    <source>
        <dbReference type="HAMAP-Rule" id="MF_00386"/>
    </source>
</evidence>
<sequence>MKKILLFFIRFYQQVISPLKPPTCRYYPTCSHYAYEAVDRFGPFKGGALAVSRILRCHPFAKGGVDPVPTTFLELKLKRPTHTGHEKL</sequence>
<comment type="subcellular location">
    <subcellularLocation>
        <location evidence="1">Cell membrane</location>
        <topology evidence="1">Peripheral membrane protein</topology>
        <orientation evidence="1">Cytoplasmic side</orientation>
    </subcellularLocation>
</comment>
<reference evidence="3" key="1">
    <citation type="journal article" date="2018" name="Sci. Rep.">
        <title>Lignite coal burning seam in the remote Altai Mountains harbors a hydrogen-driven thermophilic microbial community.</title>
        <authorList>
            <person name="Kadnikov V.V."/>
            <person name="Mardanov A.V."/>
            <person name="Ivasenko D.A."/>
            <person name="Antsiferov D.V."/>
            <person name="Beletsky A.V."/>
            <person name="Karnachuk O.V."/>
            <person name="Ravin N.V."/>
        </authorList>
    </citation>
    <scope>NUCLEOTIDE SEQUENCE [LARGE SCALE GENOMIC DNA]</scope>
</reference>
<dbReference type="AlphaFoldDB" id="A0A2R6Y1X8"/>
<comment type="function">
    <text evidence="1">Could be involved in insertion of integral membrane proteins into the membrane.</text>
</comment>
<protein>
    <recommendedName>
        <fullName evidence="1">Putative membrane protein insertion efficiency factor</fullName>
    </recommendedName>
</protein>
<dbReference type="PANTHER" id="PTHR33383:SF1">
    <property type="entry name" value="MEMBRANE PROTEIN INSERTION EFFICIENCY FACTOR-RELATED"/>
    <property type="match status" value="1"/>
</dbReference>
<dbReference type="HAMAP" id="MF_00386">
    <property type="entry name" value="UPF0161_YidD"/>
    <property type="match status" value="1"/>
</dbReference>
<dbReference type="GO" id="GO:0005886">
    <property type="term" value="C:plasma membrane"/>
    <property type="evidence" value="ECO:0007669"/>
    <property type="project" value="UniProtKB-SubCell"/>
</dbReference>
<dbReference type="Proteomes" id="UP000244338">
    <property type="component" value="Unassembled WGS sequence"/>
</dbReference>
<accession>A0A2R6Y1X8</accession>
<organism evidence="2 3">
    <name type="scientific">Candidatus Carbonibacillus altaicus</name>
    <dbReference type="NCBI Taxonomy" id="2163959"/>
    <lineage>
        <taxon>Bacteria</taxon>
        <taxon>Bacillati</taxon>
        <taxon>Bacillota</taxon>
        <taxon>Bacilli</taxon>
        <taxon>Bacillales</taxon>
        <taxon>Candidatus Carbonibacillus</taxon>
    </lineage>
</organism>
<keyword evidence="1" id="KW-0472">Membrane</keyword>
<dbReference type="EMBL" id="PEBX01000021">
    <property type="protein sequence ID" value="PTQ56687.1"/>
    <property type="molecule type" value="Genomic_DNA"/>
</dbReference>
<comment type="caution">
    <text evidence="2">The sequence shown here is derived from an EMBL/GenBank/DDBJ whole genome shotgun (WGS) entry which is preliminary data.</text>
</comment>
<name>A0A2R6Y1X8_9BACL</name>
<dbReference type="InterPro" id="IPR002696">
    <property type="entry name" value="Membr_insert_effic_factor_YidD"/>
</dbReference>
<proteinExistence type="inferred from homology"/>
<keyword evidence="1" id="KW-1003">Cell membrane</keyword>
<dbReference type="SMART" id="SM01234">
    <property type="entry name" value="Haemolytic"/>
    <property type="match status" value="1"/>
</dbReference>
<dbReference type="NCBIfam" id="TIGR00278">
    <property type="entry name" value="membrane protein insertion efficiency factor YidD"/>
    <property type="match status" value="1"/>
</dbReference>
<dbReference type="Pfam" id="PF01809">
    <property type="entry name" value="YidD"/>
    <property type="match status" value="1"/>
</dbReference>
<dbReference type="PANTHER" id="PTHR33383">
    <property type="entry name" value="MEMBRANE PROTEIN INSERTION EFFICIENCY FACTOR-RELATED"/>
    <property type="match status" value="1"/>
</dbReference>
<gene>
    <name evidence="2" type="ORF">BSOLF_2738</name>
</gene>
<evidence type="ECO:0000313" key="2">
    <source>
        <dbReference type="EMBL" id="PTQ56687.1"/>
    </source>
</evidence>